<organism evidence="2">
    <name type="scientific">marine metagenome</name>
    <dbReference type="NCBI Taxonomy" id="408172"/>
    <lineage>
        <taxon>unclassified sequences</taxon>
        <taxon>metagenomes</taxon>
        <taxon>ecological metagenomes</taxon>
    </lineage>
</organism>
<dbReference type="HAMAP" id="MF_04155">
    <property type="entry name" value="Helic_T4"/>
    <property type="match status" value="1"/>
</dbReference>
<protein>
    <recommendedName>
        <fullName evidence="1">SF4 helicase domain-containing protein</fullName>
    </recommendedName>
</protein>
<sequence>MLNEDYTRNVIPHLKTIYFEEPYRAVFNEIVKFVNKFSKLPSADALSIELRNNTKVGSDSLALIPEISIQKGEETVEWLIEHTEKWCQDRAIYLAIMDSINIIEGKHNTLNKNALPEVLSEALSVSFDLRVGHDYVDDSDARYEFYHRAEEHLPFDLEMFNKITKGGLVNKSLNVALAGTGVGKSLFMCHIAAGALTQMKNVLYITMEMSEERIAERIDANLMNVPLDQLENLSKDMFDKKMHKLTDKGVGKLIVKEYPTGAASTIHFRALLKELKIKRAFVPELICIDYLNICASSRMKSMGGAINSYTYVKAIAEELRGMAVEYNLPVVTATQTTRSGFASSDVGLEDTSESFGLPATADLMFALISTDELEDLNQIMVKQLKNRYNDPTGKMKKFVIGIDRAKMRLYDVEDTAQTLNVRDEPPVINKYEDFKHD</sequence>
<dbReference type="GO" id="GO:0005829">
    <property type="term" value="C:cytosol"/>
    <property type="evidence" value="ECO:0007669"/>
    <property type="project" value="TreeGrafter"/>
</dbReference>
<dbReference type="PANTHER" id="PTHR30153">
    <property type="entry name" value="REPLICATIVE DNA HELICASE DNAB"/>
    <property type="match status" value="1"/>
</dbReference>
<dbReference type="GO" id="GO:0006260">
    <property type="term" value="P:DNA replication"/>
    <property type="evidence" value="ECO:0007669"/>
    <property type="project" value="InterPro"/>
</dbReference>
<dbReference type="EMBL" id="UINC01022932">
    <property type="protein sequence ID" value="SVA93575.1"/>
    <property type="molecule type" value="Genomic_DNA"/>
</dbReference>
<dbReference type="AlphaFoldDB" id="A0A381ZWA2"/>
<dbReference type="GO" id="GO:0003678">
    <property type="term" value="F:DNA helicase activity"/>
    <property type="evidence" value="ECO:0007669"/>
    <property type="project" value="InterPro"/>
</dbReference>
<dbReference type="Pfam" id="PF03796">
    <property type="entry name" value="DnaB_C"/>
    <property type="match status" value="1"/>
</dbReference>
<dbReference type="InterPro" id="IPR027417">
    <property type="entry name" value="P-loop_NTPase"/>
</dbReference>
<dbReference type="PROSITE" id="PS51199">
    <property type="entry name" value="SF4_HELICASE"/>
    <property type="match status" value="1"/>
</dbReference>
<dbReference type="SUPFAM" id="SSF52540">
    <property type="entry name" value="P-loop containing nucleoside triphosphate hydrolases"/>
    <property type="match status" value="1"/>
</dbReference>
<feature type="domain" description="SF4 helicase" evidence="1">
    <location>
        <begin position="146"/>
        <end position="416"/>
    </location>
</feature>
<gene>
    <name evidence="2" type="ORF">METZ01_LOCUS146429</name>
</gene>
<proteinExistence type="inferred from homology"/>
<dbReference type="Gene3D" id="3.40.50.300">
    <property type="entry name" value="P-loop containing nucleotide triphosphate hydrolases"/>
    <property type="match status" value="1"/>
</dbReference>
<evidence type="ECO:0000259" key="1">
    <source>
        <dbReference type="PROSITE" id="PS51199"/>
    </source>
</evidence>
<accession>A0A381ZWA2</accession>
<name>A0A381ZWA2_9ZZZZ</name>
<dbReference type="InterPro" id="IPR046393">
    <property type="entry name" value="Helic_T4"/>
</dbReference>
<reference evidence="2" key="1">
    <citation type="submission" date="2018-05" db="EMBL/GenBank/DDBJ databases">
        <authorList>
            <person name="Lanie J.A."/>
            <person name="Ng W.-L."/>
            <person name="Kazmierczak K.M."/>
            <person name="Andrzejewski T.M."/>
            <person name="Davidsen T.M."/>
            <person name="Wayne K.J."/>
            <person name="Tettelin H."/>
            <person name="Glass J.I."/>
            <person name="Rusch D."/>
            <person name="Podicherti R."/>
            <person name="Tsui H.-C.T."/>
            <person name="Winkler M.E."/>
        </authorList>
    </citation>
    <scope>NUCLEOTIDE SEQUENCE</scope>
</reference>
<dbReference type="PANTHER" id="PTHR30153:SF2">
    <property type="entry name" value="REPLICATIVE DNA HELICASE"/>
    <property type="match status" value="1"/>
</dbReference>
<dbReference type="GO" id="GO:0039686">
    <property type="term" value="P:bidirectional double-stranded viral DNA replication"/>
    <property type="evidence" value="ECO:0007669"/>
    <property type="project" value="InterPro"/>
</dbReference>
<dbReference type="GO" id="GO:0005524">
    <property type="term" value="F:ATP binding"/>
    <property type="evidence" value="ECO:0007669"/>
    <property type="project" value="InterPro"/>
</dbReference>
<dbReference type="InterPro" id="IPR007694">
    <property type="entry name" value="DNA_helicase_DnaB-like_C"/>
</dbReference>
<evidence type="ECO:0000313" key="2">
    <source>
        <dbReference type="EMBL" id="SVA93575.1"/>
    </source>
</evidence>